<gene>
    <name evidence="8" type="ORF">FGG08_001956</name>
</gene>
<accession>A0A9P8IAB4</accession>
<evidence type="ECO:0000259" key="7">
    <source>
        <dbReference type="PROSITE" id="PS51741"/>
    </source>
</evidence>
<dbReference type="GO" id="GO:0007165">
    <property type="term" value="P:signal transduction"/>
    <property type="evidence" value="ECO:0007669"/>
    <property type="project" value="InterPro"/>
</dbReference>
<dbReference type="InterPro" id="IPR054713">
    <property type="entry name" value="GMIP/FCHO2-like_FCH"/>
</dbReference>
<keyword evidence="1" id="KW-0343">GTPase activation</keyword>
<dbReference type="GO" id="GO:0008270">
    <property type="term" value="F:zinc ion binding"/>
    <property type="evidence" value="ECO:0007669"/>
    <property type="project" value="UniProtKB-KW"/>
</dbReference>
<evidence type="ECO:0000259" key="6">
    <source>
        <dbReference type="PROSITE" id="PS50238"/>
    </source>
</evidence>
<dbReference type="InterPro" id="IPR008936">
    <property type="entry name" value="Rho_GTPase_activation_prot"/>
</dbReference>
<dbReference type="Proteomes" id="UP000698800">
    <property type="component" value="Unassembled WGS sequence"/>
</dbReference>
<evidence type="ECO:0000256" key="2">
    <source>
        <dbReference type="ARBA" id="ARBA00022771"/>
    </source>
</evidence>
<proteinExistence type="predicted"/>
<keyword evidence="9" id="KW-1185">Reference proteome</keyword>
<dbReference type="SUPFAM" id="SSF103657">
    <property type="entry name" value="BAR/IMD domain-like"/>
    <property type="match status" value="1"/>
</dbReference>
<comment type="caution">
    <text evidence="8">The sequence shown here is derived from an EMBL/GenBank/DDBJ whole genome shotgun (WGS) entry which is preliminary data.</text>
</comment>
<evidence type="ECO:0000256" key="5">
    <source>
        <dbReference type="SAM" id="MobiDB-lite"/>
    </source>
</evidence>
<keyword evidence="2" id="KW-0862">Zinc</keyword>
<dbReference type="AlphaFoldDB" id="A0A9P8IAB4"/>
<dbReference type="GO" id="GO:0005938">
    <property type="term" value="C:cell cortex"/>
    <property type="evidence" value="ECO:0007669"/>
    <property type="project" value="UniProtKB-ARBA"/>
</dbReference>
<dbReference type="CDD" id="cd07652">
    <property type="entry name" value="F-BAR_Rgd1"/>
    <property type="match status" value="1"/>
</dbReference>
<evidence type="ECO:0000313" key="9">
    <source>
        <dbReference type="Proteomes" id="UP000698800"/>
    </source>
</evidence>
<evidence type="ECO:0000313" key="8">
    <source>
        <dbReference type="EMBL" id="KAH0543774.1"/>
    </source>
</evidence>
<dbReference type="PROSITE" id="PS50238">
    <property type="entry name" value="RHOGAP"/>
    <property type="match status" value="1"/>
</dbReference>
<dbReference type="InterPro" id="IPR000198">
    <property type="entry name" value="RhoGAP_dom"/>
</dbReference>
<dbReference type="Gene3D" id="1.10.555.10">
    <property type="entry name" value="Rho GTPase activation protein"/>
    <property type="match status" value="1"/>
</dbReference>
<evidence type="ECO:0000256" key="3">
    <source>
        <dbReference type="ARBA" id="ARBA00023054"/>
    </source>
</evidence>
<feature type="region of interest" description="Disordered" evidence="5">
    <location>
        <begin position="1"/>
        <end position="31"/>
    </location>
</feature>
<dbReference type="PROSITE" id="PS51741">
    <property type="entry name" value="F_BAR"/>
    <property type="match status" value="1"/>
</dbReference>
<dbReference type="InterPro" id="IPR031160">
    <property type="entry name" value="F_BAR_dom"/>
</dbReference>
<evidence type="ECO:0000256" key="4">
    <source>
        <dbReference type="PROSITE-ProRule" id="PRU01077"/>
    </source>
</evidence>
<dbReference type="Pfam" id="PF00611">
    <property type="entry name" value="FCH"/>
    <property type="match status" value="1"/>
</dbReference>
<dbReference type="OrthoDB" id="437889at2759"/>
<reference evidence="8" key="1">
    <citation type="submission" date="2021-03" db="EMBL/GenBank/DDBJ databases">
        <title>Comparative genomics and phylogenomic investigation of the class Geoglossomycetes provide insights into ecological specialization and systematics.</title>
        <authorList>
            <person name="Melie T."/>
            <person name="Pirro S."/>
            <person name="Miller A.N."/>
            <person name="Quandt A."/>
        </authorList>
    </citation>
    <scope>NUCLEOTIDE SEQUENCE</scope>
    <source>
        <strain evidence="8">GBOQ0MN5Z8</strain>
    </source>
</reference>
<dbReference type="Pfam" id="PF00620">
    <property type="entry name" value="RhoGAP"/>
    <property type="match status" value="1"/>
</dbReference>
<feature type="compositionally biased region" description="Low complexity" evidence="5">
    <location>
        <begin position="20"/>
        <end position="30"/>
    </location>
</feature>
<dbReference type="SUPFAM" id="SSF48350">
    <property type="entry name" value="GTPase activation domain, GAP"/>
    <property type="match status" value="1"/>
</dbReference>
<dbReference type="InterPro" id="IPR027267">
    <property type="entry name" value="AH/BAR_dom_sf"/>
</dbReference>
<dbReference type="Gene3D" id="1.20.1270.60">
    <property type="entry name" value="Arfaptin homology (AH) domain/BAR domain"/>
    <property type="match status" value="1"/>
</dbReference>
<keyword evidence="2" id="KW-0863">Zinc-finger</keyword>
<keyword evidence="2" id="KW-0479">Metal-binding</keyword>
<dbReference type="SMART" id="SM00055">
    <property type="entry name" value="FCH"/>
    <property type="match status" value="1"/>
</dbReference>
<feature type="compositionally biased region" description="Polar residues" evidence="5">
    <location>
        <begin position="1"/>
        <end position="13"/>
    </location>
</feature>
<feature type="region of interest" description="Disordered" evidence="5">
    <location>
        <begin position="369"/>
        <end position="433"/>
    </location>
</feature>
<evidence type="ECO:0008006" key="10">
    <source>
        <dbReference type="Google" id="ProtNLM"/>
    </source>
</evidence>
<protein>
    <recommendedName>
        <fullName evidence="10">RhoGAP-domain-containing protein</fullName>
    </recommendedName>
</protein>
<name>A0A9P8IAB4_9PEZI</name>
<sequence length="678" mass="74711">MNEDSLLSGQQVPSELLASGNGPAPANGAAVPIVDAPTSTVAPAHPDDASRMVEDVLQSDIGVSALLNRLKQSIASAKDFAVFLGKRSALEEAHALGLRKLCKTTHETIRRPDNRQGSYAQQLEEVIRIHERMVENGHGFSLSLHQMHEDLLELATNMERGRKHWKQTGINAEKRVQETELLMEKAKSKYDSLAEDYDRARTGDRQSGKIFGLKGPKSAAQHEEDLHRKLQAADVDYSSKVKSANIQRQELLSTLRPQAIKALQDLISECDSGLTLQLQKFGTSDILGLHVTCLTGSQLASFNEKLLLNNGLTISPINTSTGPNPESRSLRDAVYLVDNELDLKNYIMSFSSKVQPKAAEIKYERHPSLIPHQQTPPPAHRQSQPSLSQPPPTFPMQVPPQQTPPGIQSYVPQTPPVAQPPMGGEFGPPGQPVSAMQRQYSPVNMPGPPQLSTPTQFAPMSLEQPQTSPSPPTHIVASSSFSADLPPLRPVFGESLQTLFERDGSAVPMIVYQCIQAVDLYGLEVEGIYRLSGTNSHVQKIRAMFDNDSSKVDFRNPEDFFHDVNSVTSVLKQFFRDLPDPLLTTAHYSEFTAAARVDDDIVRRDSLHALINDLPDANYATLRALALHLYRVQERSSVNRMNSGNLAICLGPNIADAGFQVRVIETILQNTFQIFDDD</sequence>
<dbReference type="InterPro" id="IPR001060">
    <property type="entry name" value="FCH_dom"/>
</dbReference>
<organism evidence="8 9">
    <name type="scientific">Glutinoglossum americanum</name>
    <dbReference type="NCBI Taxonomy" id="1670608"/>
    <lineage>
        <taxon>Eukaryota</taxon>
        <taxon>Fungi</taxon>
        <taxon>Dikarya</taxon>
        <taxon>Ascomycota</taxon>
        <taxon>Pezizomycotina</taxon>
        <taxon>Geoglossomycetes</taxon>
        <taxon>Geoglossales</taxon>
        <taxon>Geoglossaceae</taxon>
        <taxon>Glutinoglossum</taxon>
    </lineage>
</organism>
<dbReference type="PANTHER" id="PTHR23176">
    <property type="entry name" value="RHO/RAC/CDC GTPASE-ACTIVATING PROTEIN"/>
    <property type="match status" value="1"/>
</dbReference>
<dbReference type="FunFam" id="1.20.1270.60:FF:000063">
    <property type="entry name" value="Rho GTPase activator"/>
    <property type="match status" value="1"/>
</dbReference>
<dbReference type="GO" id="GO:0005096">
    <property type="term" value="F:GTPase activator activity"/>
    <property type="evidence" value="ECO:0007669"/>
    <property type="project" value="UniProtKB-KW"/>
</dbReference>
<feature type="compositionally biased region" description="Pro residues" evidence="5">
    <location>
        <begin position="388"/>
        <end position="403"/>
    </location>
</feature>
<dbReference type="PANTHER" id="PTHR23176:SF136">
    <property type="entry name" value="RHO GTPASE ACTIVATOR (RGD1)"/>
    <property type="match status" value="1"/>
</dbReference>
<dbReference type="InterPro" id="IPR050729">
    <property type="entry name" value="Rho-GAP"/>
</dbReference>
<feature type="domain" description="Rho-GAP" evidence="6">
    <location>
        <begin position="494"/>
        <end position="678"/>
    </location>
</feature>
<dbReference type="EMBL" id="JAGHQL010000027">
    <property type="protein sequence ID" value="KAH0543774.1"/>
    <property type="molecule type" value="Genomic_DNA"/>
</dbReference>
<keyword evidence="3 4" id="KW-0175">Coiled coil</keyword>
<dbReference type="Pfam" id="PF22699">
    <property type="entry name" value="GMIP-like_FCH"/>
    <property type="match status" value="1"/>
</dbReference>
<feature type="domain" description="F-BAR" evidence="7">
    <location>
        <begin position="51"/>
        <end position="318"/>
    </location>
</feature>
<evidence type="ECO:0000256" key="1">
    <source>
        <dbReference type="ARBA" id="ARBA00022468"/>
    </source>
</evidence>
<dbReference type="SMART" id="SM00324">
    <property type="entry name" value="RhoGAP"/>
    <property type="match status" value="1"/>
</dbReference>